<evidence type="ECO:0000256" key="3">
    <source>
        <dbReference type="ARBA" id="ARBA00022679"/>
    </source>
</evidence>
<evidence type="ECO:0000256" key="8">
    <source>
        <dbReference type="ARBA" id="ARBA00050776"/>
    </source>
</evidence>
<dbReference type="PANTHER" id="PTHR11601">
    <property type="entry name" value="CYSTEINE DESULFURYLASE FAMILY MEMBER"/>
    <property type="match status" value="1"/>
</dbReference>
<dbReference type="Gene3D" id="1.10.260.50">
    <property type="match status" value="1"/>
</dbReference>
<evidence type="ECO:0000256" key="4">
    <source>
        <dbReference type="ARBA" id="ARBA00022723"/>
    </source>
</evidence>
<dbReference type="GO" id="GO:0031071">
    <property type="term" value="F:cysteine desulfurase activity"/>
    <property type="evidence" value="ECO:0007669"/>
    <property type="project" value="UniProtKB-EC"/>
</dbReference>
<keyword evidence="6" id="KW-0408">Iron</keyword>
<evidence type="ECO:0000256" key="6">
    <source>
        <dbReference type="ARBA" id="ARBA00023004"/>
    </source>
</evidence>
<dbReference type="AlphaFoldDB" id="A0A1G7A067"/>
<dbReference type="RefSeq" id="WP_091038615.1">
    <property type="nucleotide sequence ID" value="NZ_FNAD01000012.1"/>
</dbReference>
<feature type="domain" description="Aminotransferase class V" evidence="9">
    <location>
        <begin position="3"/>
        <end position="368"/>
    </location>
</feature>
<dbReference type="Proteomes" id="UP000198949">
    <property type="component" value="Unassembled WGS sequence"/>
</dbReference>
<dbReference type="GO" id="GO:0051536">
    <property type="term" value="F:iron-sulfur cluster binding"/>
    <property type="evidence" value="ECO:0007669"/>
    <property type="project" value="UniProtKB-KW"/>
</dbReference>
<dbReference type="InterPro" id="IPR015421">
    <property type="entry name" value="PyrdxlP-dep_Trfase_major"/>
</dbReference>
<dbReference type="SUPFAM" id="SSF53383">
    <property type="entry name" value="PLP-dependent transferases"/>
    <property type="match status" value="1"/>
</dbReference>
<comment type="cofactor">
    <cofactor evidence="1">
        <name>pyridoxal 5'-phosphate</name>
        <dbReference type="ChEBI" id="CHEBI:597326"/>
    </cofactor>
</comment>
<keyword evidence="3" id="KW-0808">Transferase</keyword>
<reference evidence="11" key="1">
    <citation type="submission" date="2016-10" db="EMBL/GenBank/DDBJ databases">
        <authorList>
            <person name="Varghese N."/>
            <person name="Submissions S."/>
        </authorList>
    </citation>
    <scope>NUCLEOTIDE SEQUENCE [LARGE SCALE GENOMIC DNA]</scope>
    <source>
        <strain evidence="11">CGMCC 4.3516</strain>
    </source>
</reference>
<evidence type="ECO:0000256" key="2">
    <source>
        <dbReference type="ARBA" id="ARBA00006490"/>
    </source>
</evidence>
<dbReference type="InterPro" id="IPR016454">
    <property type="entry name" value="Cysteine_dSase"/>
</dbReference>
<dbReference type="PANTHER" id="PTHR11601:SF34">
    <property type="entry name" value="CYSTEINE DESULFURASE"/>
    <property type="match status" value="1"/>
</dbReference>
<evidence type="ECO:0000313" key="10">
    <source>
        <dbReference type="EMBL" id="SDE08131.1"/>
    </source>
</evidence>
<protein>
    <submittedName>
        <fullName evidence="10">Cysteine desulfurase</fullName>
    </submittedName>
</protein>
<accession>A0A1G7A067</accession>
<dbReference type="Gene3D" id="3.90.1150.10">
    <property type="entry name" value="Aspartate Aminotransferase, domain 1"/>
    <property type="match status" value="1"/>
</dbReference>
<dbReference type="PIRSF" id="PIRSF005572">
    <property type="entry name" value="NifS"/>
    <property type="match status" value="1"/>
</dbReference>
<evidence type="ECO:0000256" key="7">
    <source>
        <dbReference type="ARBA" id="ARBA00023014"/>
    </source>
</evidence>
<comment type="similarity">
    <text evidence="2">Belongs to the class-V pyridoxal-phosphate-dependent aminotransferase family. NifS/IscS subfamily.</text>
</comment>
<organism evidence="10 11">
    <name type="scientific">Glycomyces harbinensis</name>
    <dbReference type="NCBI Taxonomy" id="58114"/>
    <lineage>
        <taxon>Bacteria</taxon>
        <taxon>Bacillati</taxon>
        <taxon>Actinomycetota</taxon>
        <taxon>Actinomycetes</taxon>
        <taxon>Glycomycetales</taxon>
        <taxon>Glycomycetaceae</taxon>
        <taxon>Glycomyces</taxon>
    </lineage>
</organism>
<dbReference type="STRING" id="58114.SAMN05216270_11263"/>
<dbReference type="Gene3D" id="3.40.640.10">
    <property type="entry name" value="Type I PLP-dependent aspartate aminotransferase-like (Major domain)"/>
    <property type="match status" value="1"/>
</dbReference>
<keyword evidence="5" id="KW-0663">Pyridoxal phosphate</keyword>
<keyword evidence="4" id="KW-0479">Metal-binding</keyword>
<gene>
    <name evidence="10" type="ORF">SAMN05216270_11263</name>
</gene>
<dbReference type="GO" id="GO:0046872">
    <property type="term" value="F:metal ion binding"/>
    <property type="evidence" value="ECO:0007669"/>
    <property type="project" value="UniProtKB-KW"/>
</dbReference>
<evidence type="ECO:0000256" key="1">
    <source>
        <dbReference type="ARBA" id="ARBA00001933"/>
    </source>
</evidence>
<dbReference type="FunFam" id="3.40.640.10:FF:000084">
    <property type="entry name" value="IscS-like cysteine desulfurase"/>
    <property type="match status" value="1"/>
</dbReference>
<evidence type="ECO:0000256" key="5">
    <source>
        <dbReference type="ARBA" id="ARBA00022898"/>
    </source>
</evidence>
<sequence length="390" mass="40421">MAYLDHAATTPMLPQALDAYVRTARALGNASSLHGSGRTARRTVEEARERIGEALGAKPGEVIFTGSGTEADNLAVKGVHWSRRAEGRNLVVTTAIEHHAIADAVAWLGDHEKADVTELPVDKLGRVDTAVLADLLESRGAEVTVLTCMWANNEVGTLQPVAEIAALAQAHGIPVHTDAIQAVGHVPVDFAASGAAALALSGHKLGGPTGTGALLLRRDVKAVPLLHGGGQEREIRSGTLDVPGIAALAEAVAHAVRTQEVESQRLALLRDSLVEGIRALVPDSIYNGDPDSRLPGNAHFSFPGCEGDALLMLLDAAGVECATGSACSAGIAQPSHVLLAMGADADDARSSLRFTLGWSTTKADVDALLAAIPEAVRRAKTAGLSLRLIT</sequence>
<keyword evidence="7" id="KW-0411">Iron-sulfur</keyword>
<keyword evidence="11" id="KW-1185">Reference proteome</keyword>
<dbReference type="EMBL" id="FNAD01000012">
    <property type="protein sequence ID" value="SDE08131.1"/>
    <property type="molecule type" value="Genomic_DNA"/>
</dbReference>
<dbReference type="Pfam" id="PF00266">
    <property type="entry name" value="Aminotran_5"/>
    <property type="match status" value="1"/>
</dbReference>
<dbReference type="InterPro" id="IPR000192">
    <property type="entry name" value="Aminotrans_V_dom"/>
</dbReference>
<proteinExistence type="inferred from homology"/>
<comment type="catalytic activity">
    <reaction evidence="8">
        <text>(sulfur carrier)-H + L-cysteine = (sulfur carrier)-SH + L-alanine</text>
        <dbReference type="Rhea" id="RHEA:43892"/>
        <dbReference type="Rhea" id="RHEA-COMP:14737"/>
        <dbReference type="Rhea" id="RHEA-COMP:14739"/>
        <dbReference type="ChEBI" id="CHEBI:29917"/>
        <dbReference type="ChEBI" id="CHEBI:35235"/>
        <dbReference type="ChEBI" id="CHEBI:57972"/>
        <dbReference type="ChEBI" id="CHEBI:64428"/>
        <dbReference type="EC" id="2.8.1.7"/>
    </reaction>
</comment>
<name>A0A1G7A067_9ACTN</name>
<dbReference type="InterPro" id="IPR015422">
    <property type="entry name" value="PyrdxlP-dep_Trfase_small"/>
</dbReference>
<dbReference type="InterPro" id="IPR015424">
    <property type="entry name" value="PyrdxlP-dep_Trfase"/>
</dbReference>
<evidence type="ECO:0000313" key="11">
    <source>
        <dbReference type="Proteomes" id="UP000198949"/>
    </source>
</evidence>
<dbReference type="OrthoDB" id="9808002at2"/>
<evidence type="ECO:0000259" key="9">
    <source>
        <dbReference type="Pfam" id="PF00266"/>
    </source>
</evidence>